<keyword evidence="2" id="KW-1185">Reference proteome</keyword>
<organism evidence="1">
    <name type="scientific">Rosellinia necatrix</name>
    <name type="common">White root-rot fungus</name>
    <dbReference type="NCBI Taxonomy" id="77044"/>
    <lineage>
        <taxon>Eukaryota</taxon>
        <taxon>Fungi</taxon>
        <taxon>Dikarya</taxon>
        <taxon>Ascomycota</taxon>
        <taxon>Pezizomycotina</taxon>
        <taxon>Sordariomycetes</taxon>
        <taxon>Xylariomycetidae</taxon>
        <taxon>Xylariales</taxon>
        <taxon>Xylariaceae</taxon>
        <taxon>Rosellinia</taxon>
    </lineage>
</organism>
<gene>
    <name evidence="1" type="ORF">SAMD00023353_3200550</name>
</gene>
<accession>A0A1S8A8R4</accession>
<sequence length="75" mass="8355">MVNETASNNIPKQAGQEAVVAAVAWTTAPLTLVSTTSSARLGVARVFRVPYTPRQLMHRAGRAVRRSRRPERRQR</sequence>
<proteinExistence type="predicted"/>
<protein>
    <submittedName>
        <fullName evidence="1">Uncharacterized protein</fullName>
    </submittedName>
</protein>
<dbReference type="AlphaFoldDB" id="A0A1S8A8R4"/>
<evidence type="ECO:0000313" key="2">
    <source>
        <dbReference type="Proteomes" id="UP000054516"/>
    </source>
</evidence>
<name>A0A1S8A8R4_ROSNE</name>
<dbReference type="EMBL" id="DF977477">
    <property type="protein sequence ID" value="GAW26443.1"/>
    <property type="molecule type" value="Genomic_DNA"/>
</dbReference>
<dbReference type="Proteomes" id="UP000054516">
    <property type="component" value="Unassembled WGS sequence"/>
</dbReference>
<reference evidence="1" key="1">
    <citation type="submission" date="2016-03" db="EMBL/GenBank/DDBJ databases">
        <title>Draft genome sequence of Rosellinia necatrix.</title>
        <authorList>
            <person name="Kanematsu S."/>
        </authorList>
    </citation>
    <scope>NUCLEOTIDE SEQUENCE [LARGE SCALE GENOMIC DNA]</scope>
    <source>
        <strain evidence="1">W97</strain>
    </source>
</reference>
<evidence type="ECO:0000313" key="1">
    <source>
        <dbReference type="EMBL" id="GAW26443.1"/>
    </source>
</evidence>